<keyword evidence="3" id="KW-0677">Repeat</keyword>
<reference evidence="9 10" key="1">
    <citation type="journal article" date="2018" name="G3 (Bethesda)">
        <title>Phylogenetic and Phylogenomic Definition of Rhizopus Species.</title>
        <authorList>
            <person name="Gryganskyi A.P."/>
            <person name="Golan J."/>
            <person name="Dolatabadi S."/>
            <person name="Mondo S."/>
            <person name="Robb S."/>
            <person name="Idnurm A."/>
            <person name="Muszewska A."/>
            <person name="Steczkiewicz K."/>
            <person name="Masonjones S."/>
            <person name="Liao H.L."/>
            <person name="Gajdeczka M.T."/>
            <person name="Anike F."/>
            <person name="Vuek A."/>
            <person name="Anishchenko I.M."/>
            <person name="Voigt K."/>
            <person name="de Hoog G.S."/>
            <person name="Smith M.E."/>
            <person name="Heitman J."/>
            <person name="Vilgalys R."/>
            <person name="Stajich J.E."/>
        </authorList>
    </citation>
    <scope>NUCLEOTIDE SEQUENCE [LARGE SCALE GENOMIC DNA]</scope>
    <source>
        <strain evidence="9 10">LSU 92-RS-03</strain>
    </source>
</reference>
<evidence type="ECO:0000256" key="2">
    <source>
        <dbReference type="ARBA" id="ARBA00022490"/>
    </source>
</evidence>
<accession>A0A367KTE2</accession>
<sequence length="883" mass="102475">MNTTHLALRLPEIVNQIVSYLINIQDQENRKNYTNVYPCLFINSLWHDIASRHLWKYIIFEDSKSEYESFLKFISTATNTLPIRSCHLQTGHSQWITGASKSYSTNNSEADDVRVLSPNRDVPMDENESNAGCIHYNCYRSSIRSISLRKIKEKSINESLVEIAPYLQRLEKFDIYICDYLSDHTIQTFINYNAFSALTELSLAGCNRITDFSIINTAKICKNLLHLDLRACGQVSDNSICEIAKNCRKLQHLNVGRVRDRERITIRSIELIAKYTKVTVLGLAGCDMTDECLLLLAKHRGRSLERISVNNCHRLTNRTLKIYAESCPNLSVFEMKECHWIDDWESVAELVQRRVLLTLCDQQTKACSEWARRNGKVMHQFRRTSSAFSLQDDMSYRYPVSARQEYIPERQANRMSLPHTRAQTLPTQQTNPFEYSTHSAIYRNSYYNQQTPENIFSSNFNARDLTDRENFFAFDMSRDQERNMQLLEMQQHNLFVERQQLIWEQKALIIQSSQTSGRRRHSRPLSEPIYTARSPLLEQFRNSKQKNYELKNLVGHIVEFSGDQHGSRLIQQKLETASGEEKEMVFEEMLPNALQLMTDVFGNYVLQKFFEHGNQMQKTILAKQMEGNVVLLSLQMYGCRVVQKALEYVLTEQQTILIKELEGCVLKCIKDQNGNHVIQKVIERAPTQNIQFIIDAFQGQAYYLSTHPYGCRVIQRILEHSTHGQKGPLLKEIDTFTESLIKDQYGNYVIQHILERGEPKDKANIIKKILGRMLLFSKHKFASNVVEKCVNNGEKEDIKSFVNEVIDDGENGVCPLILMMKDQYANYVVQRLLDVVDESQREVLMDRIKPHLLSLKKYSYGKNLIQRVENLSILQDTSTLTNM</sequence>
<evidence type="ECO:0000256" key="5">
    <source>
        <dbReference type="ARBA" id="ARBA00060736"/>
    </source>
</evidence>
<feature type="repeat" description="Pumilio" evidence="7">
    <location>
        <begin position="552"/>
        <end position="587"/>
    </location>
</feature>
<dbReference type="PANTHER" id="PTHR12537:SF12">
    <property type="entry name" value="MATERNAL PROTEIN PUMILIO"/>
    <property type="match status" value="1"/>
</dbReference>
<evidence type="ECO:0000256" key="7">
    <source>
        <dbReference type="PROSITE-ProRule" id="PRU00317"/>
    </source>
</evidence>
<organism evidence="9 10">
    <name type="scientific">Rhizopus stolonifer</name>
    <name type="common">Rhizopus nigricans</name>
    <dbReference type="NCBI Taxonomy" id="4846"/>
    <lineage>
        <taxon>Eukaryota</taxon>
        <taxon>Fungi</taxon>
        <taxon>Fungi incertae sedis</taxon>
        <taxon>Mucoromycota</taxon>
        <taxon>Mucoromycotina</taxon>
        <taxon>Mucoromycetes</taxon>
        <taxon>Mucorales</taxon>
        <taxon>Mucorineae</taxon>
        <taxon>Rhizopodaceae</taxon>
        <taxon>Rhizopus</taxon>
    </lineage>
</organism>
<dbReference type="GO" id="GO:0005737">
    <property type="term" value="C:cytoplasm"/>
    <property type="evidence" value="ECO:0007669"/>
    <property type="project" value="UniProtKB-SubCell"/>
</dbReference>
<dbReference type="FunFam" id="1.25.10.10:FF:000004">
    <property type="entry name" value="Pumilio homolog 1 isoform 2"/>
    <property type="match status" value="1"/>
</dbReference>
<name>A0A367KTE2_RHIST</name>
<dbReference type="InterPro" id="IPR033133">
    <property type="entry name" value="PUM-HD"/>
</dbReference>
<dbReference type="SUPFAM" id="SSF48371">
    <property type="entry name" value="ARM repeat"/>
    <property type="match status" value="1"/>
</dbReference>
<protein>
    <recommendedName>
        <fullName evidence="6">Pumilio homology domain family member 3</fullName>
    </recommendedName>
</protein>
<comment type="subcellular location">
    <subcellularLocation>
        <location evidence="1">Cytoplasm</location>
    </subcellularLocation>
</comment>
<dbReference type="InterPro" id="IPR057207">
    <property type="entry name" value="FBXL15_LRR"/>
</dbReference>
<feature type="repeat" description="Pumilio" evidence="7">
    <location>
        <begin position="768"/>
        <end position="803"/>
    </location>
</feature>
<evidence type="ECO:0000256" key="4">
    <source>
        <dbReference type="ARBA" id="ARBA00022884"/>
    </source>
</evidence>
<feature type="repeat" description="Pumilio" evidence="7">
    <location>
        <begin position="624"/>
        <end position="659"/>
    </location>
</feature>
<evidence type="ECO:0000256" key="3">
    <source>
        <dbReference type="ARBA" id="ARBA00022737"/>
    </source>
</evidence>
<keyword evidence="4" id="KW-0694">RNA-binding</keyword>
<dbReference type="Pfam" id="PF00806">
    <property type="entry name" value="PUF"/>
    <property type="match status" value="8"/>
</dbReference>
<dbReference type="EMBL" id="PJQM01000474">
    <property type="protein sequence ID" value="RCI05122.1"/>
    <property type="molecule type" value="Genomic_DNA"/>
</dbReference>
<dbReference type="CDD" id="cd07920">
    <property type="entry name" value="Pumilio"/>
    <property type="match status" value="1"/>
</dbReference>
<dbReference type="SUPFAM" id="SSF52047">
    <property type="entry name" value="RNI-like"/>
    <property type="match status" value="1"/>
</dbReference>
<feature type="domain" description="PUM-HD" evidence="8">
    <location>
        <begin position="532"/>
        <end position="872"/>
    </location>
</feature>
<keyword evidence="10" id="KW-1185">Reference proteome</keyword>
<comment type="caution">
    <text evidence="9">The sequence shown here is derived from an EMBL/GenBank/DDBJ whole genome shotgun (WGS) entry which is preliminary data.</text>
</comment>
<dbReference type="PROSITE" id="PS50303">
    <property type="entry name" value="PUM_HD"/>
    <property type="match status" value="1"/>
</dbReference>
<gene>
    <name evidence="9" type="primary">PUF3_2</name>
    <name evidence="9" type="ORF">CU098_006573</name>
</gene>
<dbReference type="AlphaFoldDB" id="A0A367KTE2"/>
<dbReference type="OrthoDB" id="550575at2759"/>
<evidence type="ECO:0000256" key="1">
    <source>
        <dbReference type="ARBA" id="ARBA00004496"/>
    </source>
</evidence>
<evidence type="ECO:0000313" key="10">
    <source>
        <dbReference type="Proteomes" id="UP000253551"/>
    </source>
</evidence>
<dbReference type="GO" id="GO:0000288">
    <property type="term" value="P:nuclear-transcribed mRNA catabolic process, deadenylation-dependent decay"/>
    <property type="evidence" value="ECO:0007669"/>
    <property type="project" value="TreeGrafter"/>
</dbReference>
<proteinExistence type="inferred from homology"/>
<feature type="repeat" description="Pumilio" evidence="7">
    <location>
        <begin position="696"/>
        <end position="731"/>
    </location>
</feature>
<dbReference type="Gene3D" id="3.80.10.10">
    <property type="entry name" value="Ribonuclease Inhibitor"/>
    <property type="match status" value="2"/>
</dbReference>
<dbReference type="InterPro" id="IPR011989">
    <property type="entry name" value="ARM-like"/>
</dbReference>
<evidence type="ECO:0000313" key="9">
    <source>
        <dbReference type="EMBL" id="RCI05122.1"/>
    </source>
</evidence>
<comment type="similarity">
    <text evidence="5">Belongs to the PUF3 family.</text>
</comment>
<dbReference type="InterPro" id="IPR001313">
    <property type="entry name" value="Pumilio_RNA-bd_rpt"/>
</dbReference>
<dbReference type="PROSITE" id="PS50302">
    <property type="entry name" value="PUM"/>
    <property type="match status" value="8"/>
</dbReference>
<keyword evidence="2" id="KW-0963">Cytoplasm</keyword>
<feature type="repeat" description="Pumilio" evidence="7">
    <location>
        <begin position="804"/>
        <end position="846"/>
    </location>
</feature>
<evidence type="ECO:0000256" key="6">
    <source>
        <dbReference type="ARBA" id="ARBA00081811"/>
    </source>
</evidence>
<dbReference type="InterPro" id="IPR033712">
    <property type="entry name" value="Pumilio_RNA-bd"/>
</dbReference>
<dbReference type="InterPro" id="IPR006553">
    <property type="entry name" value="Leu-rich_rpt_Cys-con_subtyp"/>
</dbReference>
<feature type="repeat" description="Pumilio" evidence="7">
    <location>
        <begin position="732"/>
        <end position="767"/>
    </location>
</feature>
<feature type="repeat" description="Pumilio" evidence="7">
    <location>
        <begin position="588"/>
        <end position="623"/>
    </location>
</feature>
<dbReference type="Proteomes" id="UP000253551">
    <property type="component" value="Unassembled WGS sequence"/>
</dbReference>
<dbReference type="Pfam" id="PF25372">
    <property type="entry name" value="DUF7885"/>
    <property type="match status" value="1"/>
</dbReference>
<dbReference type="SMART" id="SM00025">
    <property type="entry name" value="Pumilio"/>
    <property type="match status" value="8"/>
</dbReference>
<dbReference type="Gene3D" id="1.25.10.10">
    <property type="entry name" value="Leucine-rich Repeat Variant"/>
    <property type="match status" value="1"/>
</dbReference>
<dbReference type="InterPro" id="IPR032675">
    <property type="entry name" value="LRR_dom_sf"/>
</dbReference>
<dbReference type="STRING" id="4846.A0A367KTE2"/>
<feature type="repeat" description="Pumilio" evidence="7">
    <location>
        <begin position="660"/>
        <end position="695"/>
    </location>
</feature>
<dbReference type="InterPro" id="IPR016024">
    <property type="entry name" value="ARM-type_fold"/>
</dbReference>
<dbReference type="SMART" id="SM00367">
    <property type="entry name" value="LRR_CC"/>
    <property type="match status" value="6"/>
</dbReference>
<evidence type="ECO:0000259" key="8">
    <source>
        <dbReference type="PROSITE" id="PS50303"/>
    </source>
</evidence>
<dbReference type="PANTHER" id="PTHR12537">
    <property type="entry name" value="RNA BINDING PROTEIN PUMILIO-RELATED"/>
    <property type="match status" value="1"/>
</dbReference>
<dbReference type="GO" id="GO:0003730">
    <property type="term" value="F:mRNA 3'-UTR binding"/>
    <property type="evidence" value="ECO:0007669"/>
    <property type="project" value="TreeGrafter"/>
</dbReference>